<sequence>MHFEVPQFIDIEDKIVGPLTIKQFIFVAGGAGICFAIYFFLKSLFFTLLLGAPFIALSLSLAFYKPSGRPFILVLESAFWFFFKSKLYIWKKEPKKVQKGVEKEPDLVAQMNVPKLSDSKLSDLGWSLDIKDKLEDNMNNN</sequence>
<name>A0A1F5ELY6_9BACT</name>
<comment type="caution">
    <text evidence="2">The sequence shown here is derived from an EMBL/GenBank/DDBJ whole genome shotgun (WGS) entry which is preliminary data.</text>
</comment>
<proteinExistence type="predicted"/>
<dbReference type="AlphaFoldDB" id="A0A1F5ELY6"/>
<evidence type="ECO:0000256" key="1">
    <source>
        <dbReference type="SAM" id="Phobius"/>
    </source>
</evidence>
<reference evidence="2 3" key="1">
    <citation type="journal article" date="2016" name="Nat. Commun.">
        <title>Thousands of microbial genomes shed light on interconnected biogeochemical processes in an aquifer system.</title>
        <authorList>
            <person name="Anantharaman K."/>
            <person name="Brown C.T."/>
            <person name="Hug L.A."/>
            <person name="Sharon I."/>
            <person name="Castelle C.J."/>
            <person name="Probst A.J."/>
            <person name="Thomas B.C."/>
            <person name="Singh A."/>
            <person name="Wilkins M.J."/>
            <person name="Karaoz U."/>
            <person name="Brodie E.L."/>
            <person name="Williams K.H."/>
            <person name="Hubbard S.S."/>
            <person name="Banfield J.F."/>
        </authorList>
    </citation>
    <scope>NUCLEOTIDE SEQUENCE [LARGE SCALE GENOMIC DNA]</scope>
</reference>
<feature type="transmembrane region" description="Helical" evidence="1">
    <location>
        <begin position="46"/>
        <end position="64"/>
    </location>
</feature>
<dbReference type="Proteomes" id="UP000176865">
    <property type="component" value="Unassembled WGS sequence"/>
</dbReference>
<evidence type="ECO:0008006" key="4">
    <source>
        <dbReference type="Google" id="ProtNLM"/>
    </source>
</evidence>
<dbReference type="InterPro" id="IPR024414">
    <property type="entry name" value="Uncharacterised_PrgI"/>
</dbReference>
<dbReference type="Pfam" id="PF12666">
    <property type="entry name" value="PrgI"/>
    <property type="match status" value="1"/>
</dbReference>
<keyword evidence="1" id="KW-0812">Transmembrane</keyword>
<accession>A0A1F5ELY6</accession>
<organism evidence="2 3">
    <name type="scientific">Candidatus Campbellbacteria bacterium RIFCSPLOWO2_01_FULL_34_15</name>
    <dbReference type="NCBI Taxonomy" id="1797579"/>
    <lineage>
        <taxon>Bacteria</taxon>
        <taxon>Candidatus Campbelliibacteriota</taxon>
    </lineage>
</organism>
<keyword evidence="1" id="KW-0472">Membrane</keyword>
<evidence type="ECO:0000313" key="2">
    <source>
        <dbReference type="EMBL" id="OGD68427.1"/>
    </source>
</evidence>
<protein>
    <recommendedName>
        <fullName evidence="4">PrgI family protein</fullName>
    </recommendedName>
</protein>
<dbReference type="STRING" id="1797579.A2996_03130"/>
<feature type="transmembrane region" description="Helical" evidence="1">
    <location>
        <begin position="20"/>
        <end position="41"/>
    </location>
</feature>
<evidence type="ECO:0000313" key="3">
    <source>
        <dbReference type="Proteomes" id="UP000176865"/>
    </source>
</evidence>
<keyword evidence="1" id="KW-1133">Transmembrane helix</keyword>
<gene>
    <name evidence="2" type="ORF">A2996_03130</name>
</gene>
<dbReference type="EMBL" id="MFAB01000027">
    <property type="protein sequence ID" value="OGD68427.1"/>
    <property type="molecule type" value="Genomic_DNA"/>
</dbReference>
<feature type="transmembrane region" description="Helical" evidence="1">
    <location>
        <begin position="70"/>
        <end position="89"/>
    </location>
</feature>